<dbReference type="PANTHER" id="PTHR46728">
    <property type="entry name" value="AN1-TYPE ZINC FINGER PROTEIN 4"/>
    <property type="match status" value="1"/>
</dbReference>
<feature type="compositionally biased region" description="Basic and acidic residues" evidence="5">
    <location>
        <begin position="194"/>
        <end position="205"/>
    </location>
</feature>
<keyword evidence="3" id="KW-0862">Zinc</keyword>
<dbReference type="InterPro" id="IPR000058">
    <property type="entry name" value="Znf_AN1"/>
</dbReference>
<evidence type="ECO:0000256" key="5">
    <source>
        <dbReference type="SAM" id="MobiDB-lite"/>
    </source>
</evidence>
<evidence type="ECO:0000256" key="4">
    <source>
        <dbReference type="PROSITE-ProRule" id="PRU00449"/>
    </source>
</evidence>
<feature type="compositionally biased region" description="Low complexity" evidence="5">
    <location>
        <begin position="151"/>
        <end position="162"/>
    </location>
</feature>
<keyword evidence="1" id="KW-0479">Metal-binding</keyword>
<feature type="compositionally biased region" description="Polar residues" evidence="5">
    <location>
        <begin position="168"/>
        <end position="177"/>
    </location>
</feature>
<dbReference type="EMBL" id="KQ426457">
    <property type="protein sequence ID" value="KOF68236.1"/>
    <property type="molecule type" value="Genomic_DNA"/>
</dbReference>
<evidence type="ECO:0000259" key="6">
    <source>
        <dbReference type="PROSITE" id="PS51039"/>
    </source>
</evidence>
<dbReference type="PROSITE" id="PS51039">
    <property type="entry name" value="ZF_AN1"/>
    <property type="match status" value="1"/>
</dbReference>
<proteinExistence type="predicted"/>
<dbReference type="STRING" id="37653.A0A0L8FU73"/>
<dbReference type="Gene3D" id="4.10.1110.10">
    <property type="entry name" value="AN1-like Zinc finger"/>
    <property type="match status" value="1"/>
</dbReference>
<evidence type="ECO:0000256" key="2">
    <source>
        <dbReference type="ARBA" id="ARBA00022771"/>
    </source>
</evidence>
<gene>
    <name evidence="7" type="ORF">OCBIM_22007797mg</name>
</gene>
<dbReference type="Pfam" id="PF01428">
    <property type="entry name" value="zf-AN1"/>
    <property type="match status" value="1"/>
</dbReference>
<feature type="compositionally biased region" description="Polar residues" evidence="5">
    <location>
        <begin position="42"/>
        <end position="55"/>
    </location>
</feature>
<accession>A0A0L8FU73</accession>
<reference evidence="7" key="1">
    <citation type="submission" date="2015-07" db="EMBL/GenBank/DDBJ databases">
        <title>MeaNS - Measles Nucleotide Surveillance Program.</title>
        <authorList>
            <person name="Tran T."/>
            <person name="Druce J."/>
        </authorList>
    </citation>
    <scope>NUCLEOTIDE SEQUENCE</scope>
    <source>
        <strain evidence="7">UCB-OBI-ISO-001</strain>
        <tissue evidence="7">Gonad</tissue>
    </source>
</reference>
<dbReference type="SMART" id="SM00154">
    <property type="entry name" value="ZnF_AN1"/>
    <property type="match status" value="1"/>
</dbReference>
<dbReference type="GO" id="GO:0008270">
    <property type="term" value="F:zinc ion binding"/>
    <property type="evidence" value="ECO:0007669"/>
    <property type="project" value="UniProtKB-KW"/>
</dbReference>
<dbReference type="AlphaFoldDB" id="A0A0L8FU73"/>
<feature type="domain" description="AN1-type" evidence="6">
    <location>
        <begin position="215"/>
        <end position="264"/>
    </location>
</feature>
<feature type="region of interest" description="Disordered" evidence="5">
    <location>
        <begin position="148"/>
        <end position="205"/>
    </location>
</feature>
<evidence type="ECO:0000313" key="7">
    <source>
        <dbReference type="EMBL" id="KOF68236.1"/>
    </source>
</evidence>
<protein>
    <recommendedName>
        <fullName evidence="6">AN1-type domain-containing protein</fullName>
    </recommendedName>
</protein>
<feature type="compositionally biased region" description="Low complexity" evidence="5">
    <location>
        <begin position="178"/>
        <end position="193"/>
    </location>
</feature>
<dbReference type="KEGG" id="obi:106880241"/>
<organism evidence="7">
    <name type="scientific">Octopus bimaculoides</name>
    <name type="common">California two-spotted octopus</name>
    <dbReference type="NCBI Taxonomy" id="37653"/>
    <lineage>
        <taxon>Eukaryota</taxon>
        <taxon>Metazoa</taxon>
        <taxon>Spiralia</taxon>
        <taxon>Lophotrochozoa</taxon>
        <taxon>Mollusca</taxon>
        <taxon>Cephalopoda</taxon>
        <taxon>Coleoidea</taxon>
        <taxon>Octopodiformes</taxon>
        <taxon>Octopoda</taxon>
        <taxon>Incirrata</taxon>
        <taxon>Octopodidae</taxon>
        <taxon>Octopus</taxon>
    </lineage>
</organism>
<feature type="compositionally biased region" description="Polar residues" evidence="5">
    <location>
        <begin position="8"/>
        <end position="30"/>
    </location>
</feature>
<name>A0A0L8FU73_OCTBM</name>
<keyword evidence="2 4" id="KW-0863">Zinc-finger</keyword>
<dbReference type="InterPro" id="IPR035896">
    <property type="entry name" value="AN1-like_Znf"/>
</dbReference>
<dbReference type="SUPFAM" id="SSF118310">
    <property type="entry name" value="AN1-like Zinc finger"/>
    <property type="match status" value="1"/>
</dbReference>
<evidence type="ECO:0000256" key="3">
    <source>
        <dbReference type="ARBA" id="ARBA00022833"/>
    </source>
</evidence>
<sequence length="290" mass="31964">MSKETDQVKNTSPSSSSHKISDATLENSQLQDRRGVAVSHIGTGSDSSFNSNQVVDTTCDDRLDVSHSNAASSSGTGETSVIFPEPMAQQRPGKIFSNSVTKCANNGTPLSETSLNNSDICNKSAIMVMSDESHSTLRDKNSLGKDILNESAVPVSSTASTSCREESTQCSPGNLSNQPVPTSCQQQQQSTPEKSQEEQKGVKRTIDEMEDKPIQKNKKRCYQCKCKLELAQRQIGQCRCDYVFCAAHRLPEQHNCIFDHKEDGRREAREKMIKPVRHLGTSFRRLDSDS</sequence>
<dbReference type="OrthoDB" id="428577at2759"/>
<dbReference type="InterPro" id="IPR053061">
    <property type="entry name" value="AN1-type_zinc_finger"/>
</dbReference>
<feature type="region of interest" description="Disordered" evidence="5">
    <location>
        <begin position="1"/>
        <end position="55"/>
    </location>
</feature>
<dbReference type="PANTHER" id="PTHR46728:SF1">
    <property type="entry name" value="AN1-TYPE ZINC FINGER PROTEIN 4"/>
    <property type="match status" value="1"/>
</dbReference>
<evidence type="ECO:0000256" key="1">
    <source>
        <dbReference type="ARBA" id="ARBA00022723"/>
    </source>
</evidence>